<dbReference type="AlphaFoldDB" id="A0A254N219"/>
<evidence type="ECO:0000313" key="2">
    <source>
        <dbReference type="EMBL" id="OWQ98082.1"/>
    </source>
</evidence>
<accession>A0A254N219</accession>
<protein>
    <recommendedName>
        <fullName evidence="1">HTH cro/C1-type domain-containing protein</fullName>
    </recommendedName>
</protein>
<name>A0A254N219_9BURK</name>
<reference evidence="2 3" key="1">
    <citation type="journal article" date="2007" name="Int. J. Syst. Evol. Microbiol.">
        <title>Description of Pelomonas aquatica sp. nov. and Pelomonas puraquae sp. nov., isolated from industrial and haemodialysis water.</title>
        <authorList>
            <person name="Gomila M."/>
            <person name="Bowien B."/>
            <person name="Falsen E."/>
            <person name="Moore E.R."/>
            <person name="Lalucat J."/>
        </authorList>
    </citation>
    <scope>NUCLEOTIDE SEQUENCE [LARGE SCALE GENOMIC DNA]</scope>
    <source>
        <strain evidence="2 3">CCUG 52769</strain>
    </source>
</reference>
<dbReference type="Pfam" id="PF06527">
    <property type="entry name" value="TniQ"/>
    <property type="match status" value="1"/>
</dbReference>
<keyword evidence="3" id="KW-1185">Reference proteome</keyword>
<dbReference type="Proteomes" id="UP000197446">
    <property type="component" value="Unassembled WGS sequence"/>
</dbReference>
<organism evidence="2 3">
    <name type="scientific">Roseateles puraquae</name>
    <dbReference type="NCBI Taxonomy" id="431059"/>
    <lineage>
        <taxon>Bacteria</taxon>
        <taxon>Pseudomonadati</taxon>
        <taxon>Pseudomonadota</taxon>
        <taxon>Betaproteobacteria</taxon>
        <taxon>Burkholderiales</taxon>
        <taxon>Sphaerotilaceae</taxon>
        <taxon>Roseateles</taxon>
    </lineage>
</organism>
<feature type="domain" description="HTH cro/C1-type" evidence="1">
    <location>
        <begin position="281"/>
        <end position="323"/>
    </location>
</feature>
<dbReference type="InterPro" id="IPR001387">
    <property type="entry name" value="Cro/C1-type_HTH"/>
</dbReference>
<comment type="caution">
    <text evidence="2">The sequence shown here is derived from an EMBL/GenBank/DDBJ whole genome shotgun (WGS) entry which is preliminary data.</text>
</comment>
<dbReference type="EMBL" id="NISI01000025">
    <property type="protein sequence ID" value="OWQ98082.1"/>
    <property type="molecule type" value="Genomic_DNA"/>
</dbReference>
<dbReference type="InterPro" id="IPR009492">
    <property type="entry name" value="TniQ"/>
</dbReference>
<evidence type="ECO:0000259" key="1">
    <source>
        <dbReference type="PROSITE" id="PS50943"/>
    </source>
</evidence>
<dbReference type="PROSITE" id="PS50943">
    <property type="entry name" value="HTH_CROC1"/>
    <property type="match status" value="1"/>
</dbReference>
<proteinExistence type="predicted"/>
<sequence>MHCPLVRAIRLATRLAVPPVSTRSESSIPFDLDRPAGLAPGTALYGLEPVGLGTPQRESLRGYLVRLAVEHCVRPREMVARVLAELEPDIARWTYASFFARHALTIDGAGHYAGVFVRALGAATGRKDLATLSMLPWSSLFPSNGQALLARQPRWCPECLREGALASGGAHWQLRWSLVAVDRCTEHSVALQDRCAHCGKSQPAIPRHPQIGWCDHCLSPLFDIADGDLASASFGTDAWGDGALYIDQLVAVQGDLICEPRERWLAFVEHAVQALGQGERAALCRKMGLQPRALNAWLRRKDRVSLEAVIRVCSALQRSADEVFGAASVPAPAQNTAPMRGGQLTRHGPEIRLRAAGFLSEALRQDMPPSLREVAAAAGVSRGFLRYWFGKQAAQLTGRRRSIMAQWREERAVQRTAQVEAAVLELVGQGKFPGRKLVESAVRRRGFSLLDAGMLEAYRAVICRPGLLRS</sequence>
<gene>
    <name evidence="2" type="ORF">CDO81_26950</name>
</gene>
<evidence type="ECO:0000313" key="3">
    <source>
        <dbReference type="Proteomes" id="UP000197446"/>
    </source>
</evidence>